<dbReference type="NCBIfam" id="TIGR00608">
    <property type="entry name" value="radc"/>
    <property type="match status" value="1"/>
</dbReference>
<dbReference type="Pfam" id="PF20582">
    <property type="entry name" value="UPF0758_N"/>
    <property type="match status" value="1"/>
</dbReference>
<protein>
    <recommendedName>
        <fullName evidence="7">MPN domain-containing protein</fullName>
    </recommendedName>
</protein>
<accession>A0A1F5SEC5</accession>
<dbReference type="GO" id="GO:0046872">
    <property type="term" value="F:metal ion binding"/>
    <property type="evidence" value="ECO:0007669"/>
    <property type="project" value="UniProtKB-KW"/>
</dbReference>
<gene>
    <name evidence="8" type="ORF">A2227_06930</name>
</gene>
<dbReference type="PROSITE" id="PS50249">
    <property type="entry name" value="MPN"/>
    <property type="match status" value="1"/>
</dbReference>
<dbReference type="GO" id="GO:0008237">
    <property type="term" value="F:metallopeptidase activity"/>
    <property type="evidence" value="ECO:0007669"/>
    <property type="project" value="UniProtKB-KW"/>
</dbReference>
<keyword evidence="5" id="KW-0482">Metalloprotease</keyword>
<dbReference type="SUPFAM" id="SSF47781">
    <property type="entry name" value="RuvA domain 2-like"/>
    <property type="match status" value="1"/>
</dbReference>
<keyword evidence="3" id="KW-0378">Hydrolase</keyword>
<sequence>MPIKNLAKHEQPREKLIGKGAVNLRDAELMAILLGTGIEGRDVFAVARDILNKFPTKKLLSLDYNTLSKIKGIGPAKACLLLAAFELTKRAIEHEDNNLPTISCAKDAVAQLQELRAAKKEHFAVLYLNARNQLIHKETISIGTLNANLVHPREVFYPAVEHLAASIIVAHNHPSGGVEPSAADIDLTRRLKDAGRLMGIELRDHLVITKDGFKEI</sequence>
<proteinExistence type="inferred from homology"/>
<evidence type="ECO:0000259" key="7">
    <source>
        <dbReference type="PROSITE" id="PS50249"/>
    </source>
</evidence>
<evidence type="ECO:0000256" key="2">
    <source>
        <dbReference type="ARBA" id="ARBA00022723"/>
    </source>
</evidence>
<evidence type="ECO:0000256" key="3">
    <source>
        <dbReference type="ARBA" id="ARBA00022801"/>
    </source>
</evidence>
<dbReference type="InterPro" id="IPR025657">
    <property type="entry name" value="RadC_JAB"/>
</dbReference>
<evidence type="ECO:0000313" key="9">
    <source>
        <dbReference type="Proteomes" id="UP000178367"/>
    </source>
</evidence>
<dbReference type="Gene3D" id="3.40.140.10">
    <property type="entry name" value="Cytidine Deaminase, domain 2"/>
    <property type="match status" value="1"/>
</dbReference>
<dbReference type="STRING" id="1797994.A2227_06930"/>
<dbReference type="InterPro" id="IPR001405">
    <property type="entry name" value="UPF0758"/>
</dbReference>
<evidence type="ECO:0000313" key="8">
    <source>
        <dbReference type="EMBL" id="OGF25054.1"/>
    </source>
</evidence>
<dbReference type="PANTHER" id="PTHR30471">
    <property type="entry name" value="DNA REPAIR PROTEIN RADC"/>
    <property type="match status" value="1"/>
</dbReference>
<organism evidence="8 9">
    <name type="scientific">Candidatus Falkowbacteria bacterium RIFOXYA2_FULL_47_19</name>
    <dbReference type="NCBI Taxonomy" id="1797994"/>
    <lineage>
        <taxon>Bacteria</taxon>
        <taxon>Candidatus Falkowiibacteriota</taxon>
    </lineage>
</organism>
<dbReference type="GO" id="GO:0006508">
    <property type="term" value="P:proteolysis"/>
    <property type="evidence" value="ECO:0007669"/>
    <property type="project" value="UniProtKB-KW"/>
</dbReference>
<dbReference type="AlphaFoldDB" id="A0A1F5SEC5"/>
<dbReference type="InterPro" id="IPR010994">
    <property type="entry name" value="RuvA_2-like"/>
</dbReference>
<dbReference type="InterPro" id="IPR037518">
    <property type="entry name" value="MPN"/>
</dbReference>
<keyword evidence="1" id="KW-0645">Protease</keyword>
<evidence type="ECO:0000256" key="6">
    <source>
        <dbReference type="RuleBase" id="RU003797"/>
    </source>
</evidence>
<comment type="similarity">
    <text evidence="6">Belongs to the UPF0758 family.</text>
</comment>
<name>A0A1F5SEC5_9BACT</name>
<reference evidence="8 9" key="1">
    <citation type="journal article" date="2016" name="Nat. Commun.">
        <title>Thousands of microbial genomes shed light on interconnected biogeochemical processes in an aquifer system.</title>
        <authorList>
            <person name="Anantharaman K."/>
            <person name="Brown C.T."/>
            <person name="Hug L.A."/>
            <person name="Sharon I."/>
            <person name="Castelle C.J."/>
            <person name="Probst A.J."/>
            <person name="Thomas B.C."/>
            <person name="Singh A."/>
            <person name="Wilkins M.J."/>
            <person name="Karaoz U."/>
            <person name="Brodie E.L."/>
            <person name="Williams K.H."/>
            <person name="Hubbard S.S."/>
            <person name="Banfield J.F."/>
        </authorList>
    </citation>
    <scope>NUCLEOTIDE SEQUENCE [LARGE SCALE GENOMIC DNA]</scope>
</reference>
<feature type="domain" description="MPN" evidence="7">
    <location>
        <begin position="101"/>
        <end position="216"/>
    </location>
</feature>
<dbReference type="InterPro" id="IPR020891">
    <property type="entry name" value="UPF0758_CS"/>
</dbReference>
<keyword evidence="4" id="KW-0862">Zinc</keyword>
<comment type="caution">
    <text evidence="8">The sequence shown here is derived from an EMBL/GenBank/DDBJ whole genome shotgun (WGS) entry which is preliminary data.</text>
</comment>
<evidence type="ECO:0000256" key="5">
    <source>
        <dbReference type="ARBA" id="ARBA00023049"/>
    </source>
</evidence>
<dbReference type="PROSITE" id="PS01302">
    <property type="entry name" value="UPF0758"/>
    <property type="match status" value="1"/>
</dbReference>
<keyword evidence="2" id="KW-0479">Metal-binding</keyword>
<evidence type="ECO:0000256" key="1">
    <source>
        <dbReference type="ARBA" id="ARBA00022670"/>
    </source>
</evidence>
<dbReference type="NCBIfam" id="NF000642">
    <property type="entry name" value="PRK00024.1"/>
    <property type="match status" value="1"/>
</dbReference>
<dbReference type="CDD" id="cd08071">
    <property type="entry name" value="MPN_DUF2466"/>
    <property type="match status" value="1"/>
</dbReference>
<evidence type="ECO:0000256" key="4">
    <source>
        <dbReference type="ARBA" id="ARBA00022833"/>
    </source>
</evidence>
<dbReference type="InterPro" id="IPR046778">
    <property type="entry name" value="UPF0758_N"/>
</dbReference>
<dbReference type="EMBL" id="MFGB01000023">
    <property type="protein sequence ID" value="OGF25054.1"/>
    <property type="molecule type" value="Genomic_DNA"/>
</dbReference>
<dbReference type="Proteomes" id="UP000178367">
    <property type="component" value="Unassembled WGS sequence"/>
</dbReference>
<dbReference type="Pfam" id="PF04002">
    <property type="entry name" value="RadC"/>
    <property type="match status" value="1"/>
</dbReference>
<dbReference type="PANTHER" id="PTHR30471:SF3">
    <property type="entry name" value="UPF0758 PROTEIN YEES-RELATED"/>
    <property type="match status" value="1"/>
</dbReference>